<organism evidence="1 2">
    <name type="scientific">Candidatus Defluviibacterium haderslevense</name>
    <dbReference type="NCBI Taxonomy" id="2981993"/>
    <lineage>
        <taxon>Bacteria</taxon>
        <taxon>Pseudomonadati</taxon>
        <taxon>Bacteroidota</taxon>
        <taxon>Saprospiria</taxon>
        <taxon>Saprospirales</taxon>
        <taxon>Saprospiraceae</taxon>
        <taxon>Candidatus Defluviibacterium</taxon>
    </lineage>
</organism>
<comment type="caution">
    <text evidence="1">The sequence shown here is derived from an EMBL/GenBank/DDBJ whole genome shotgun (WGS) entry which is preliminary data.</text>
</comment>
<evidence type="ECO:0000313" key="2">
    <source>
        <dbReference type="Proteomes" id="UP000808349"/>
    </source>
</evidence>
<name>A0A9D7XDJ7_9BACT</name>
<dbReference type="EMBL" id="JADKFW010000004">
    <property type="protein sequence ID" value="MBK9716740.1"/>
    <property type="molecule type" value="Genomic_DNA"/>
</dbReference>
<accession>A0A9D7XDJ7</accession>
<proteinExistence type="predicted"/>
<reference evidence="1 2" key="1">
    <citation type="submission" date="2020-10" db="EMBL/GenBank/DDBJ databases">
        <title>Connecting structure to function with the recovery of over 1000 high-quality activated sludge metagenome-assembled genomes encoding full-length rRNA genes using long-read sequencing.</title>
        <authorList>
            <person name="Singleton C.M."/>
            <person name="Petriglieri F."/>
            <person name="Kristensen J.M."/>
            <person name="Kirkegaard R.H."/>
            <person name="Michaelsen T.Y."/>
            <person name="Andersen M.H."/>
            <person name="Karst S.M."/>
            <person name="Dueholm M.S."/>
            <person name="Nielsen P.H."/>
            <person name="Albertsen M."/>
        </authorList>
    </citation>
    <scope>NUCLEOTIDE SEQUENCE [LARGE SCALE GENOMIC DNA]</scope>
    <source>
        <strain evidence="1">Ribe_18-Q3-R11-54_BAT3C.373</strain>
    </source>
</reference>
<gene>
    <name evidence="1" type="ORF">IPO85_04345</name>
</gene>
<dbReference type="Proteomes" id="UP000808349">
    <property type="component" value="Unassembled WGS sequence"/>
</dbReference>
<protein>
    <submittedName>
        <fullName evidence="1">Uncharacterized protein</fullName>
    </submittedName>
</protein>
<evidence type="ECO:0000313" key="1">
    <source>
        <dbReference type="EMBL" id="MBK9716740.1"/>
    </source>
</evidence>
<dbReference type="AlphaFoldDB" id="A0A9D7XDJ7"/>
<sequence length="76" mass="8878">MEILPKDCPIVNADVNTLESILMKFLIDPKLRYLTGIQSRIYVEKYHDSSKLALELVDIFKSILNYDFKKNITKET</sequence>